<sequence>MTAEERRNSGYVCQIRTHALYDEAERREYERPAVNGFTDATHLPLSSSTTARPIDRLSVCLIVFMSICLKKATVCARVKNPTRGVGFAAPSDW</sequence>
<gene>
    <name evidence="1" type="ORF">CGLO_09920</name>
</gene>
<dbReference type="EMBL" id="AMYD01001999">
    <property type="protein sequence ID" value="EQB50625.1"/>
    <property type="molecule type" value="Genomic_DNA"/>
</dbReference>
<accession>T0LQY0</accession>
<name>T0LQY0_COLGC</name>
<dbReference type="HOGENOM" id="CLU_2399530_0_0_1"/>
<organism evidence="1 2">
    <name type="scientific">Colletotrichum gloeosporioides (strain Cg-14)</name>
    <name type="common">Anthracnose fungus</name>
    <name type="synonym">Glomerella cingulata</name>
    <dbReference type="NCBI Taxonomy" id="1237896"/>
    <lineage>
        <taxon>Eukaryota</taxon>
        <taxon>Fungi</taxon>
        <taxon>Dikarya</taxon>
        <taxon>Ascomycota</taxon>
        <taxon>Pezizomycotina</taxon>
        <taxon>Sordariomycetes</taxon>
        <taxon>Hypocreomycetidae</taxon>
        <taxon>Glomerellales</taxon>
        <taxon>Glomerellaceae</taxon>
        <taxon>Colletotrichum</taxon>
        <taxon>Colletotrichum gloeosporioides species complex</taxon>
    </lineage>
</organism>
<protein>
    <submittedName>
        <fullName evidence="1">Uncharacterized protein</fullName>
    </submittedName>
</protein>
<dbReference type="AlphaFoldDB" id="T0LQY0"/>
<comment type="caution">
    <text evidence="1">The sequence shown here is derived from an EMBL/GenBank/DDBJ whole genome shotgun (WGS) entry which is preliminary data.</text>
</comment>
<dbReference type="Proteomes" id="UP000015530">
    <property type="component" value="Unassembled WGS sequence"/>
</dbReference>
<evidence type="ECO:0000313" key="2">
    <source>
        <dbReference type="Proteomes" id="UP000015530"/>
    </source>
</evidence>
<reference evidence="2" key="1">
    <citation type="journal article" date="2013" name="Mol. Plant Microbe Interact.">
        <title>Global aspects of pacC regulation of pathogenicity genes in Colletotrichum gloeosporioides as revealed by transcriptome analysis.</title>
        <authorList>
            <person name="Alkan N."/>
            <person name="Meng X."/>
            <person name="Friedlander G."/>
            <person name="Reuveni E."/>
            <person name="Sukno S."/>
            <person name="Sherman A."/>
            <person name="Thon M."/>
            <person name="Fluhr R."/>
            <person name="Prusky D."/>
        </authorList>
    </citation>
    <scope>NUCLEOTIDE SEQUENCE [LARGE SCALE GENOMIC DNA]</scope>
    <source>
        <strain evidence="2">Cg-14</strain>
    </source>
</reference>
<proteinExistence type="predicted"/>
<evidence type="ECO:0000313" key="1">
    <source>
        <dbReference type="EMBL" id="EQB50625.1"/>
    </source>
</evidence>